<dbReference type="RefSeq" id="WP_190441316.1">
    <property type="nucleotide sequence ID" value="NZ_JAMPKM010000064.1"/>
</dbReference>
<protein>
    <submittedName>
        <fullName evidence="1">DUF1579 domain-containing protein</fullName>
    </submittedName>
</protein>
<proteinExistence type="predicted"/>
<accession>A0ABV0JJ23</accession>
<evidence type="ECO:0000313" key="1">
    <source>
        <dbReference type="EMBL" id="MEP0821060.1"/>
    </source>
</evidence>
<dbReference type="EMBL" id="JAMPKM010000064">
    <property type="protein sequence ID" value="MEP0821060.1"/>
    <property type="molecule type" value="Genomic_DNA"/>
</dbReference>
<keyword evidence="2" id="KW-1185">Reference proteome</keyword>
<name>A0ABV0JJ23_9CYAN</name>
<dbReference type="InterPro" id="IPR011473">
    <property type="entry name" value="DUF1579"/>
</dbReference>
<sequence>MTKYKDAIDFKSDDYRVLTSHMLGNDGQRYHFMTAHYRRKQ</sequence>
<gene>
    <name evidence="1" type="ORF">NC998_28850</name>
</gene>
<dbReference type="Pfam" id="PF07617">
    <property type="entry name" value="DUF1579"/>
    <property type="match status" value="1"/>
</dbReference>
<evidence type="ECO:0000313" key="2">
    <source>
        <dbReference type="Proteomes" id="UP001464891"/>
    </source>
</evidence>
<comment type="caution">
    <text evidence="1">The sequence shown here is derived from an EMBL/GenBank/DDBJ whole genome shotgun (WGS) entry which is preliminary data.</text>
</comment>
<organism evidence="1 2">
    <name type="scientific">Trichocoleus desertorum GB2-A4</name>
    <dbReference type="NCBI Taxonomy" id="2933944"/>
    <lineage>
        <taxon>Bacteria</taxon>
        <taxon>Bacillati</taxon>
        <taxon>Cyanobacteriota</taxon>
        <taxon>Cyanophyceae</taxon>
        <taxon>Leptolyngbyales</taxon>
        <taxon>Trichocoleusaceae</taxon>
        <taxon>Trichocoleus</taxon>
    </lineage>
</organism>
<reference evidence="1 2" key="1">
    <citation type="submission" date="2022-04" db="EMBL/GenBank/DDBJ databases">
        <title>Positive selection, recombination, and allopatry shape intraspecific diversity of widespread and dominant cyanobacteria.</title>
        <authorList>
            <person name="Wei J."/>
            <person name="Shu W."/>
            <person name="Hu C."/>
        </authorList>
    </citation>
    <scope>NUCLEOTIDE SEQUENCE [LARGE SCALE GENOMIC DNA]</scope>
    <source>
        <strain evidence="1 2">GB2-A4</strain>
    </source>
</reference>
<dbReference type="Proteomes" id="UP001464891">
    <property type="component" value="Unassembled WGS sequence"/>
</dbReference>